<dbReference type="EMBL" id="ANFM02000018">
    <property type="protein sequence ID" value="EOD79689.1"/>
    <property type="molecule type" value="Genomic_DNA"/>
</dbReference>
<sequence length="200" mass="22260">MSNLKASPFWSATIIAALCLWGISMHVATAGEGNPAPSGEKAYQQQFQATFQRNPDYACTQCHKDEKNKLSGAHGEAINPKTNRNMTCIDCHTGVTEKHRDGAEDVVKFDHSQSVKGTDIPAASIEWITQQNAQCETCHEPTDLREANWTHDVHARDLTCSSCHDVHPQKDPMKGITRKDKIQTCVDCHSDQTKAREEEE</sequence>
<gene>
    <name evidence="4" type="ORF">D515_01483</name>
</gene>
<dbReference type="eggNOG" id="COG3303">
    <property type="taxonomic scope" value="Bacteria"/>
</dbReference>
<evidence type="ECO:0000313" key="4">
    <source>
        <dbReference type="EMBL" id="EOD79689.1"/>
    </source>
</evidence>
<dbReference type="Gene3D" id="3.90.10.10">
    <property type="entry name" value="Cytochrome C3"/>
    <property type="match status" value="1"/>
</dbReference>
<keyword evidence="1 2" id="KW-0732">Signal</keyword>
<evidence type="ECO:0000259" key="3">
    <source>
        <dbReference type="Pfam" id="PF22678"/>
    </source>
</evidence>
<dbReference type="PANTHER" id="PTHR35038:SF5">
    <property type="entry name" value="CYTOCHROME C-TYPE PROTEIN NRFB"/>
    <property type="match status" value="1"/>
</dbReference>
<dbReference type="InterPro" id="IPR053875">
    <property type="entry name" value="Cytochrom_c_NrfB-like_dom"/>
</dbReference>
<dbReference type="InterPro" id="IPR017564">
    <property type="entry name" value="Cyt_c_NrfB"/>
</dbReference>
<dbReference type="NCBIfam" id="TIGR03146">
    <property type="entry name" value="cyt_nit_nrfB"/>
    <property type="match status" value="1"/>
</dbReference>
<protein>
    <submittedName>
        <fullName evidence="4">Cytochrome c-type protein NrfB</fullName>
    </submittedName>
</protein>
<reference evidence="4 5" key="1">
    <citation type="journal article" date="2014" name="PLoS ONE">
        <title>Grimontia indica AK16(T), sp. nov., Isolated from a Seawater Sample Reports the Presence of Pathogenic Genes Similar to Vibrio Genus.</title>
        <authorList>
            <person name="Singh A."/>
            <person name="Vaidya B."/>
            <person name="Khatri I."/>
            <person name="Srinivas T.N."/>
            <person name="Subramanian S."/>
            <person name="Korpole S."/>
            <person name="Pinnaka A.K."/>
        </authorList>
    </citation>
    <scope>NUCLEOTIDE SEQUENCE [LARGE SCALE GENOMIC DNA]</scope>
    <source>
        <strain evidence="4 5">AK16</strain>
    </source>
</reference>
<comment type="caution">
    <text evidence="4">The sequence shown here is derived from an EMBL/GenBank/DDBJ whole genome shotgun (WGS) entry which is preliminary data.</text>
</comment>
<dbReference type="GO" id="GO:0020037">
    <property type="term" value="F:heme binding"/>
    <property type="evidence" value="ECO:0007669"/>
    <property type="project" value="InterPro"/>
</dbReference>
<dbReference type="AlphaFoldDB" id="R1GUG2"/>
<evidence type="ECO:0000256" key="1">
    <source>
        <dbReference type="ARBA" id="ARBA00022729"/>
    </source>
</evidence>
<feature type="domain" description="Cytochrome c-type protein NrfB-like" evidence="3">
    <location>
        <begin position="88"/>
        <end position="188"/>
    </location>
</feature>
<organism evidence="4 5">
    <name type="scientific">Grimontia indica</name>
    <dbReference type="NCBI Taxonomy" id="1056512"/>
    <lineage>
        <taxon>Bacteria</taxon>
        <taxon>Pseudomonadati</taxon>
        <taxon>Pseudomonadota</taxon>
        <taxon>Gammaproteobacteria</taxon>
        <taxon>Vibrionales</taxon>
        <taxon>Vibrionaceae</taxon>
        <taxon>Grimontia</taxon>
    </lineage>
</organism>
<feature type="chain" id="PRO_5004351202" evidence="2">
    <location>
        <begin position="31"/>
        <end position="200"/>
    </location>
</feature>
<evidence type="ECO:0000313" key="5">
    <source>
        <dbReference type="Proteomes" id="UP000011223"/>
    </source>
</evidence>
<name>R1GUG2_9GAMM</name>
<feature type="signal peptide" evidence="2">
    <location>
        <begin position="1"/>
        <end position="30"/>
    </location>
</feature>
<dbReference type="Pfam" id="PF22678">
    <property type="entry name" value="Cytochrom_c_NrfB-like"/>
    <property type="match status" value="1"/>
</dbReference>
<dbReference type="NCBIfam" id="NF008659">
    <property type="entry name" value="PRK11659.1"/>
    <property type="match status" value="1"/>
</dbReference>
<dbReference type="InterPro" id="IPR051829">
    <property type="entry name" value="Multiheme_Cytochr_ET"/>
</dbReference>
<dbReference type="InterPro" id="IPR036280">
    <property type="entry name" value="Multihaem_cyt_sf"/>
</dbReference>
<dbReference type="Proteomes" id="UP000011223">
    <property type="component" value="Unassembled WGS sequence"/>
</dbReference>
<evidence type="ECO:0000256" key="2">
    <source>
        <dbReference type="SAM" id="SignalP"/>
    </source>
</evidence>
<proteinExistence type="predicted"/>
<dbReference type="SUPFAM" id="SSF48695">
    <property type="entry name" value="Multiheme cytochromes"/>
    <property type="match status" value="1"/>
</dbReference>
<keyword evidence="5" id="KW-1185">Reference proteome</keyword>
<dbReference type="RefSeq" id="WP_002538876.1">
    <property type="nucleotide sequence ID" value="NZ_ANFM02000018.1"/>
</dbReference>
<dbReference type="PANTHER" id="PTHR35038">
    <property type="entry name" value="DISSIMILATORY SULFITE REDUCTASE SIRA"/>
    <property type="match status" value="1"/>
</dbReference>
<dbReference type="GO" id="GO:0016491">
    <property type="term" value="F:oxidoreductase activity"/>
    <property type="evidence" value="ECO:0007669"/>
    <property type="project" value="TreeGrafter"/>
</dbReference>
<dbReference type="GO" id="GO:0042597">
    <property type="term" value="C:periplasmic space"/>
    <property type="evidence" value="ECO:0007669"/>
    <property type="project" value="InterPro"/>
</dbReference>
<accession>R1GUG2</accession>